<keyword evidence="3" id="KW-1185">Reference proteome</keyword>
<dbReference type="Proteomes" id="UP000737171">
    <property type="component" value="Unassembled WGS sequence"/>
</dbReference>
<protein>
    <recommendedName>
        <fullName evidence="4">Tetratricopeptide repeat protein</fullName>
    </recommendedName>
</protein>
<reference evidence="2 3" key="1">
    <citation type="submission" date="2020-05" db="EMBL/GenBank/DDBJ databases">
        <title>Aquincola sp. isolate from soil.</title>
        <authorList>
            <person name="Han J."/>
            <person name="Kim D.-U."/>
        </authorList>
    </citation>
    <scope>NUCLEOTIDE SEQUENCE [LARGE SCALE GENOMIC DNA]</scope>
    <source>
        <strain evidence="2 3">S2</strain>
    </source>
</reference>
<organism evidence="2 3">
    <name type="scientific">Pseudaquabacterium terrae</name>
    <dbReference type="NCBI Taxonomy" id="2732868"/>
    <lineage>
        <taxon>Bacteria</taxon>
        <taxon>Pseudomonadati</taxon>
        <taxon>Pseudomonadota</taxon>
        <taxon>Betaproteobacteria</taxon>
        <taxon>Burkholderiales</taxon>
        <taxon>Sphaerotilaceae</taxon>
        <taxon>Pseudaquabacterium</taxon>
    </lineage>
</organism>
<evidence type="ECO:0000256" key="1">
    <source>
        <dbReference type="SAM" id="SignalP"/>
    </source>
</evidence>
<feature type="chain" id="PRO_5045579175" description="Tetratricopeptide repeat protein" evidence="1">
    <location>
        <begin position="32"/>
        <end position="219"/>
    </location>
</feature>
<sequence>MNTPLPSRLSTLAAALLLGATLLAPLAPAHAADTAAYVAALNEFLRGNEGAEAAIDAAAEQFNKLSQAEPNDPVLRAYAGASTSMRARTTLLPWKKMGHAEDGLAQIDKALALLTPQHDAPGYRGVPASLETRFTAAGTFLALPSMFNRQARGAKLLDEVAKSPLLDGSPLPFKAAVWLRAGQEAAKGQNAAEARQWFEKVVASGAPQAAAAQAKLKEL</sequence>
<dbReference type="EMBL" id="JABRWJ010000005">
    <property type="protein sequence ID" value="NRF68836.1"/>
    <property type="molecule type" value="Genomic_DNA"/>
</dbReference>
<name>A0ABX2EJS4_9BURK</name>
<gene>
    <name evidence="2" type="ORF">HLB44_17730</name>
</gene>
<comment type="caution">
    <text evidence="2">The sequence shown here is derived from an EMBL/GenBank/DDBJ whole genome shotgun (WGS) entry which is preliminary data.</text>
</comment>
<evidence type="ECO:0000313" key="3">
    <source>
        <dbReference type="Proteomes" id="UP000737171"/>
    </source>
</evidence>
<keyword evidence="1" id="KW-0732">Signal</keyword>
<feature type="signal peptide" evidence="1">
    <location>
        <begin position="1"/>
        <end position="31"/>
    </location>
</feature>
<evidence type="ECO:0000313" key="2">
    <source>
        <dbReference type="EMBL" id="NRF68836.1"/>
    </source>
</evidence>
<evidence type="ECO:0008006" key="4">
    <source>
        <dbReference type="Google" id="ProtNLM"/>
    </source>
</evidence>
<accession>A0ABX2EJS4</accession>
<dbReference type="RefSeq" id="WP_173124930.1">
    <property type="nucleotide sequence ID" value="NZ_JABRWJ010000005.1"/>
</dbReference>
<proteinExistence type="predicted"/>